<reference evidence="1" key="2">
    <citation type="submission" date="2020-01" db="EMBL/GenBank/DDBJ databases">
        <authorList>
            <consortium name="NCBI Pathogen Detection Project"/>
        </authorList>
    </citation>
    <scope>NUCLEOTIDE SEQUENCE</scope>
    <source>
        <strain evidence="1">OLC2673_Aeromonas</strain>
    </source>
</reference>
<dbReference type="PROSITE" id="PS51257">
    <property type="entry name" value="PROKAR_LIPOPROTEIN"/>
    <property type="match status" value="1"/>
</dbReference>
<gene>
    <name evidence="1" type="ORF">JAJ28_002496</name>
</gene>
<dbReference type="EMBL" id="DACTUL010000018">
    <property type="protein sequence ID" value="HAT6344758.1"/>
    <property type="molecule type" value="Genomic_DNA"/>
</dbReference>
<evidence type="ECO:0000313" key="2">
    <source>
        <dbReference type="Proteomes" id="UP000859505"/>
    </source>
</evidence>
<evidence type="ECO:0000313" key="1">
    <source>
        <dbReference type="EMBL" id="HAT6344758.1"/>
    </source>
</evidence>
<accession>A0AAD3UBM5</accession>
<name>A0AAD3UBM5_AERHY</name>
<sequence>MISRVLFILLAVFSCVVNAKFSSYVGYWSVNCGGFGGNLVVSDRGGGRVNVNDNNLLISAKLRALTTNSSDLIFVDMLESRNHKINWSSISLDKPIAKLTMNGGVLVIKWYGFFDMEKKEYVWNTQPDFIVGTKSNEAMIMKKCIFD</sequence>
<protein>
    <submittedName>
        <fullName evidence="1">Uncharacterized protein</fullName>
    </submittedName>
</protein>
<dbReference type="Proteomes" id="UP000859505">
    <property type="component" value="Unassembled WGS sequence"/>
</dbReference>
<organism evidence="1 2">
    <name type="scientific">Aeromonas hydrophila</name>
    <dbReference type="NCBI Taxonomy" id="644"/>
    <lineage>
        <taxon>Bacteria</taxon>
        <taxon>Pseudomonadati</taxon>
        <taxon>Pseudomonadota</taxon>
        <taxon>Gammaproteobacteria</taxon>
        <taxon>Aeromonadales</taxon>
        <taxon>Aeromonadaceae</taxon>
        <taxon>Aeromonas</taxon>
    </lineage>
</organism>
<proteinExistence type="predicted"/>
<reference evidence="1" key="1">
    <citation type="journal article" date="2018" name="Genome Biol.">
        <title>SKESA: strategic k-mer extension for scrupulous assemblies.</title>
        <authorList>
            <person name="Souvorov A."/>
            <person name="Agarwala R."/>
            <person name="Lipman D.J."/>
        </authorList>
    </citation>
    <scope>NUCLEOTIDE SEQUENCE</scope>
    <source>
        <strain evidence="1">OLC2673_Aeromonas</strain>
    </source>
</reference>
<comment type="caution">
    <text evidence="1">The sequence shown here is derived from an EMBL/GenBank/DDBJ whole genome shotgun (WGS) entry which is preliminary data.</text>
</comment>
<dbReference type="AlphaFoldDB" id="A0AAD3UBM5"/>